<comment type="caution">
    <text evidence="8">The sequence shown here is derived from an EMBL/GenBank/DDBJ whole genome shotgun (WGS) entry which is preliminary data.</text>
</comment>
<dbReference type="PANTHER" id="PTHR18952">
    <property type="entry name" value="CARBONIC ANHYDRASE"/>
    <property type="match status" value="1"/>
</dbReference>
<keyword evidence="3" id="KW-0479">Metal-binding</keyword>
<dbReference type="GO" id="GO:0005886">
    <property type="term" value="C:plasma membrane"/>
    <property type="evidence" value="ECO:0007669"/>
    <property type="project" value="TreeGrafter"/>
</dbReference>
<comment type="catalytic activity">
    <reaction evidence="6">
        <text>hydrogencarbonate + H(+) = CO2 + H2O</text>
        <dbReference type="Rhea" id="RHEA:10748"/>
        <dbReference type="ChEBI" id="CHEBI:15377"/>
        <dbReference type="ChEBI" id="CHEBI:15378"/>
        <dbReference type="ChEBI" id="CHEBI:16526"/>
        <dbReference type="ChEBI" id="CHEBI:17544"/>
        <dbReference type="EC" id="4.2.1.1"/>
    </reaction>
</comment>
<dbReference type="EMBL" id="CAJOBC010127294">
    <property type="protein sequence ID" value="CAF4599876.1"/>
    <property type="molecule type" value="Genomic_DNA"/>
</dbReference>
<evidence type="ECO:0000259" key="7">
    <source>
        <dbReference type="PROSITE" id="PS51144"/>
    </source>
</evidence>
<evidence type="ECO:0000313" key="10">
    <source>
        <dbReference type="Proteomes" id="UP000663829"/>
    </source>
</evidence>
<dbReference type="Gene3D" id="3.10.200.10">
    <property type="entry name" value="Alpha carbonic anhydrase"/>
    <property type="match status" value="1"/>
</dbReference>
<dbReference type="OrthoDB" id="429145at2759"/>
<feature type="domain" description="Alpha-carbonic anhydrase" evidence="7">
    <location>
        <begin position="1"/>
        <end position="109"/>
    </location>
</feature>
<dbReference type="Pfam" id="PF00194">
    <property type="entry name" value="Carb_anhydrase"/>
    <property type="match status" value="1"/>
</dbReference>
<keyword evidence="5" id="KW-0456">Lyase</keyword>
<evidence type="ECO:0000256" key="1">
    <source>
        <dbReference type="ARBA" id="ARBA00010718"/>
    </source>
</evidence>
<dbReference type="InterPro" id="IPR023561">
    <property type="entry name" value="Carbonic_anhydrase_a-class"/>
</dbReference>
<gene>
    <name evidence="8" type="ORF">GPM918_LOCUS45853</name>
    <name evidence="9" type="ORF">SRO942_LOCUS48825</name>
</gene>
<evidence type="ECO:0000313" key="8">
    <source>
        <dbReference type="EMBL" id="CAF1657955.1"/>
    </source>
</evidence>
<sequence length="109" mass="12605">QTNETAVLAYFFEVADNENAQWANYVLYVSDLKEVNQTKTYGTNIQQLMDGDQREFLRYTGSLTTPPCTQGVIWTIFSSSIDLTAASFQLLRQNVFKKCFRPQQLLHKR</sequence>
<dbReference type="AlphaFoldDB" id="A0A816FB73"/>
<dbReference type="EC" id="4.2.1.1" evidence="2"/>
<dbReference type="InterPro" id="IPR001148">
    <property type="entry name" value="CA_dom"/>
</dbReference>
<evidence type="ECO:0000313" key="9">
    <source>
        <dbReference type="EMBL" id="CAF4599876.1"/>
    </source>
</evidence>
<dbReference type="GO" id="GO:0008270">
    <property type="term" value="F:zinc ion binding"/>
    <property type="evidence" value="ECO:0007669"/>
    <property type="project" value="InterPro"/>
</dbReference>
<protein>
    <recommendedName>
        <fullName evidence="2">carbonic anhydrase</fullName>
        <ecNumber evidence="2">4.2.1.1</ecNumber>
    </recommendedName>
</protein>
<accession>A0A816FB73</accession>
<dbReference type="Proteomes" id="UP000681722">
    <property type="component" value="Unassembled WGS sequence"/>
</dbReference>
<evidence type="ECO:0000256" key="6">
    <source>
        <dbReference type="ARBA" id="ARBA00048348"/>
    </source>
</evidence>
<evidence type="ECO:0000256" key="2">
    <source>
        <dbReference type="ARBA" id="ARBA00012925"/>
    </source>
</evidence>
<feature type="non-terminal residue" evidence="8">
    <location>
        <position position="1"/>
    </location>
</feature>
<proteinExistence type="inferred from homology"/>
<dbReference type="PANTHER" id="PTHR18952:SF265">
    <property type="entry name" value="CARBONIC ANHYDRASE"/>
    <property type="match status" value="1"/>
</dbReference>
<reference evidence="8" key="1">
    <citation type="submission" date="2021-02" db="EMBL/GenBank/DDBJ databases">
        <authorList>
            <person name="Nowell W R."/>
        </authorList>
    </citation>
    <scope>NUCLEOTIDE SEQUENCE</scope>
</reference>
<name>A0A816FB73_9BILA</name>
<dbReference type="SUPFAM" id="SSF51069">
    <property type="entry name" value="Carbonic anhydrase"/>
    <property type="match status" value="1"/>
</dbReference>
<keyword evidence="4" id="KW-0862">Zinc</keyword>
<keyword evidence="10" id="KW-1185">Reference proteome</keyword>
<dbReference type="Proteomes" id="UP000663829">
    <property type="component" value="Unassembled WGS sequence"/>
</dbReference>
<evidence type="ECO:0000256" key="3">
    <source>
        <dbReference type="ARBA" id="ARBA00022723"/>
    </source>
</evidence>
<comment type="similarity">
    <text evidence="1">Belongs to the alpha-carbonic anhydrase family.</text>
</comment>
<dbReference type="InterPro" id="IPR036398">
    <property type="entry name" value="CA_dom_sf"/>
</dbReference>
<dbReference type="EMBL" id="CAJNOQ010054470">
    <property type="protein sequence ID" value="CAF1657955.1"/>
    <property type="molecule type" value="Genomic_DNA"/>
</dbReference>
<evidence type="ECO:0000256" key="5">
    <source>
        <dbReference type="ARBA" id="ARBA00023239"/>
    </source>
</evidence>
<dbReference type="PROSITE" id="PS51144">
    <property type="entry name" value="ALPHA_CA_2"/>
    <property type="match status" value="1"/>
</dbReference>
<evidence type="ECO:0000256" key="4">
    <source>
        <dbReference type="ARBA" id="ARBA00022833"/>
    </source>
</evidence>
<feature type="non-terminal residue" evidence="8">
    <location>
        <position position="109"/>
    </location>
</feature>
<organism evidence="8 10">
    <name type="scientific">Didymodactylos carnosus</name>
    <dbReference type="NCBI Taxonomy" id="1234261"/>
    <lineage>
        <taxon>Eukaryota</taxon>
        <taxon>Metazoa</taxon>
        <taxon>Spiralia</taxon>
        <taxon>Gnathifera</taxon>
        <taxon>Rotifera</taxon>
        <taxon>Eurotatoria</taxon>
        <taxon>Bdelloidea</taxon>
        <taxon>Philodinida</taxon>
        <taxon>Philodinidae</taxon>
        <taxon>Didymodactylos</taxon>
    </lineage>
</organism>
<dbReference type="GO" id="GO:0004089">
    <property type="term" value="F:carbonate dehydratase activity"/>
    <property type="evidence" value="ECO:0007669"/>
    <property type="project" value="UniProtKB-EC"/>
</dbReference>